<keyword evidence="1" id="KW-0732">Signal</keyword>
<reference evidence="2" key="2">
    <citation type="submission" date="2020-05" db="UniProtKB">
        <authorList>
            <consortium name="EnsemblMetazoa"/>
        </authorList>
    </citation>
    <scope>IDENTIFICATION</scope>
    <source>
        <strain evidence="2">A-37</strain>
    </source>
</reference>
<dbReference type="EMBL" id="AXCM01004644">
    <property type="status" value="NOT_ANNOTATED_CDS"/>
    <property type="molecule type" value="Genomic_DNA"/>
</dbReference>
<keyword evidence="3" id="KW-1185">Reference proteome</keyword>
<dbReference type="EnsemblMetazoa" id="ACUA024218-RA">
    <property type="protein sequence ID" value="ACUA024218-PA"/>
    <property type="gene ID" value="ACUA024218"/>
</dbReference>
<dbReference type="Proteomes" id="UP000075883">
    <property type="component" value="Unassembled WGS sequence"/>
</dbReference>
<evidence type="ECO:0000256" key="1">
    <source>
        <dbReference type="SAM" id="SignalP"/>
    </source>
</evidence>
<evidence type="ECO:0000313" key="3">
    <source>
        <dbReference type="Proteomes" id="UP000075883"/>
    </source>
</evidence>
<name>A0A182MR19_9DIPT</name>
<protein>
    <recommendedName>
        <fullName evidence="4">Protein TsetseEP domain-containing protein</fullName>
    </recommendedName>
</protein>
<dbReference type="AlphaFoldDB" id="A0A182MR19"/>
<feature type="chain" id="PRO_5008128790" description="Protein TsetseEP domain-containing protein" evidence="1">
    <location>
        <begin position="17"/>
        <end position="522"/>
    </location>
</feature>
<accession>A0A182MR19</accession>
<sequence>MMRLLALALCVQSLLQVDTIVHRILPMALAKPDFGISLPITSSGKVSLAALGARTVLEAIDDNTPFTVEANYKGLQDLANIVVSVASMTVNLGSELVPLVTSLVSDVSGDVTTVFATVFTKIGDIKTAIGTQLPTAIAGMKALFKTHFDSEGLDYIPNQLTDGFNRIVLGLDDLNAKLQTLKKGIDDAATAAGSVADLTDPLVKKFVKPAYVYNVVFAINQLKAYLPVVKYTIDSTLENINLADDYLLLVSQALQQSAGTTTQSISSVKTVTDAISQDVKTGLNGYASDFSNMQTEIGSFPRLSTAADIARINSALGSYSAAFGTLTTTRYPAMDTHLQNLIDAMTNALAASSTPGQITSDLLDSLILTVIENGKYAQFCFNKYYGLVFGFLTSLGDSAGLCFDKEIPRLQTLQDTLVTAREQLLADFEYIASELAVCDSLTMQAKLDECVLALSGFYTSLSTQFGLKLQFIFDLIENETAASTNRFLICIELVKMNLVEITEANLMNDIRECALDGPTADD</sequence>
<evidence type="ECO:0008006" key="4">
    <source>
        <dbReference type="Google" id="ProtNLM"/>
    </source>
</evidence>
<dbReference type="VEuPathDB" id="VectorBase:ACUA024218"/>
<reference evidence="3" key="1">
    <citation type="submission" date="2013-09" db="EMBL/GenBank/DDBJ databases">
        <title>The Genome Sequence of Anopheles culicifacies species A.</title>
        <authorList>
            <consortium name="The Broad Institute Genomics Platform"/>
            <person name="Neafsey D.E."/>
            <person name="Besansky N."/>
            <person name="Howell P."/>
            <person name="Walton C."/>
            <person name="Young S.K."/>
            <person name="Zeng Q."/>
            <person name="Gargeya S."/>
            <person name="Fitzgerald M."/>
            <person name="Haas B."/>
            <person name="Abouelleil A."/>
            <person name="Allen A.W."/>
            <person name="Alvarado L."/>
            <person name="Arachchi H.M."/>
            <person name="Berlin A.M."/>
            <person name="Chapman S.B."/>
            <person name="Gainer-Dewar J."/>
            <person name="Goldberg J."/>
            <person name="Griggs A."/>
            <person name="Gujja S."/>
            <person name="Hansen M."/>
            <person name="Howarth C."/>
            <person name="Imamovic A."/>
            <person name="Ireland A."/>
            <person name="Larimer J."/>
            <person name="McCowan C."/>
            <person name="Murphy C."/>
            <person name="Pearson M."/>
            <person name="Poon T.W."/>
            <person name="Priest M."/>
            <person name="Roberts A."/>
            <person name="Saif S."/>
            <person name="Shea T."/>
            <person name="Sisk P."/>
            <person name="Sykes S."/>
            <person name="Wortman J."/>
            <person name="Nusbaum C."/>
            <person name="Birren B."/>
        </authorList>
    </citation>
    <scope>NUCLEOTIDE SEQUENCE [LARGE SCALE GENOMIC DNA]</scope>
    <source>
        <strain evidence="3">A-37</strain>
    </source>
</reference>
<feature type="signal peptide" evidence="1">
    <location>
        <begin position="1"/>
        <end position="16"/>
    </location>
</feature>
<evidence type="ECO:0000313" key="2">
    <source>
        <dbReference type="EnsemblMetazoa" id="ACUA024218-PA"/>
    </source>
</evidence>
<organism evidence="2 3">
    <name type="scientific">Anopheles culicifacies</name>
    <dbReference type="NCBI Taxonomy" id="139723"/>
    <lineage>
        <taxon>Eukaryota</taxon>
        <taxon>Metazoa</taxon>
        <taxon>Ecdysozoa</taxon>
        <taxon>Arthropoda</taxon>
        <taxon>Hexapoda</taxon>
        <taxon>Insecta</taxon>
        <taxon>Pterygota</taxon>
        <taxon>Neoptera</taxon>
        <taxon>Endopterygota</taxon>
        <taxon>Diptera</taxon>
        <taxon>Nematocera</taxon>
        <taxon>Culicoidea</taxon>
        <taxon>Culicidae</taxon>
        <taxon>Anophelinae</taxon>
        <taxon>Anopheles</taxon>
        <taxon>culicifacies species complex</taxon>
    </lineage>
</organism>
<proteinExistence type="predicted"/>